<keyword evidence="6 9" id="KW-0378">Hydrolase</keyword>
<evidence type="ECO:0000313" key="11">
    <source>
        <dbReference type="EMBL" id="PVZ72434.1"/>
    </source>
</evidence>
<dbReference type="GO" id="GO:0005737">
    <property type="term" value="C:cytoplasm"/>
    <property type="evidence" value="ECO:0007669"/>
    <property type="project" value="UniProtKB-ARBA"/>
</dbReference>
<evidence type="ECO:0000256" key="2">
    <source>
        <dbReference type="ARBA" id="ARBA00008290"/>
    </source>
</evidence>
<dbReference type="AlphaFoldDB" id="A0A2V1GZG0"/>
<accession>A0A2V1GZG0</accession>
<keyword evidence="8 9" id="KW-0482">Metalloprotease</keyword>
<sequence length="422" mass="46115">MNSQAAVQDLLTYLESSPTPFHATLELTKRLDAAGFRPLNERDEWALKPGDACYITRNDSSIIAFKTGNNSWPTPWKLVGAHTDSPCLKVKPEPELLKNGYFQLGVEVYGGALLNPWFDRDLSLAGRVSWQDNQGQLQHSLVDFKKPVAMIPSLAIHLDREANKNRTINPQTDIPPILMTASDKPDFRSMLKDLLLAQGDQAEKVLDFEICAYDVQPPALVGFNQEFLASARLDNLLSCHAGLTALLESDGSQPVMLVCNDHEEIGSQSACGAQGPFLRSVLERIVGGREMLERCLPDSLLISADNAHAVHPNFASKHDGNHLPTMGGGPVIKINANHRYATTSITSAQFRQLCEKAQVPVQTFVARTDMGCGSTIGPLTEGELGLPVLDVGMPQFAMHSVRETCAVEDVVSMVKALKVFFA</sequence>
<comment type="caution">
    <text evidence="11">The sequence shown here is derived from an EMBL/GenBank/DDBJ whole genome shotgun (WGS) entry which is preliminary data.</text>
</comment>
<dbReference type="GO" id="GO:0008270">
    <property type="term" value="F:zinc ion binding"/>
    <property type="evidence" value="ECO:0007669"/>
    <property type="project" value="InterPro"/>
</dbReference>
<evidence type="ECO:0000256" key="9">
    <source>
        <dbReference type="RuleBase" id="RU004386"/>
    </source>
</evidence>
<dbReference type="Pfam" id="PF02127">
    <property type="entry name" value="Peptidase_M18"/>
    <property type="match status" value="1"/>
</dbReference>
<reference evidence="11 12" key="1">
    <citation type="submission" date="2018-04" db="EMBL/GenBank/DDBJ databases">
        <title>Thalassorhabdus spongiae gen. nov., sp. nov., isolated from a marine sponge in South-West Iceland.</title>
        <authorList>
            <person name="Knobloch S."/>
            <person name="Daussin A."/>
            <person name="Johannsson R."/>
            <person name="Marteinsson V.T."/>
        </authorList>
    </citation>
    <scope>NUCLEOTIDE SEQUENCE [LARGE SCALE GENOMIC DNA]</scope>
    <source>
        <strain evidence="11 12">Hp12</strain>
    </source>
</reference>
<comment type="cofactor">
    <cofactor evidence="1 10">
        <name>Zn(2+)</name>
        <dbReference type="ChEBI" id="CHEBI:29105"/>
    </cofactor>
</comment>
<protein>
    <recommendedName>
        <fullName evidence="10">M18 family aminopeptidase</fullName>
        <ecNumber evidence="10">3.4.11.-</ecNumber>
    </recommendedName>
</protein>
<evidence type="ECO:0000256" key="6">
    <source>
        <dbReference type="ARBA" id="ARBA00022801"/>
    </source>
</evidence>
<dbReference type="Proteomes" id="UP000244906">
    <property type="component" value="Unassembled WGS sequence"/>
</dbReference>
<dbReference type="EC" id="3.4.11.-" evidence="10"/>
<evidence type="ECO:0000256" key="5">
    <source>
        <dbReference type="ARBA" id="ARBA00022723"/>
    </source>
</evidence>
<dbReference type="RefSeq" id="WP_116686020.1">
    <property type="nucleotide sequence ID" value="NZ_CAWNYD010000001.1"/>
</dbReference>
<dbReference type="InterPro" id="IPR001948">
    <property type="entry name" value="Peptidase_M18"/>
</dbReference>
<dbReference type="GO" id="GO:0004177">
    <property type="term" value="F:aminopeptidase activity"/>
    <property type="evidence" value="ECO:0007669"/>
    <property type="project" value="UniProtKB-KW"/>
</dbReference>
<gene>
    <name evidence="11" type="ORF">DC094_05365</name>
</gene>
<dbReference type="NCBIfam" id="NF002759">
    <property type="entry name" value="PRK02813.1"/>
    <property type="match status" value="1"/>
</dbReference>
<dbReference type="PANTHER" id="PTHR28570">
    <property type="entry name" value="ASPARTYL AMINOPEPTIDASE"/>
    <property type="match status" value="1"/>
</dbReference>
<dbReference type="PANTHER" id="PTHR28570:SF3">
    <property type="entry name" value="ASPARTYL AMINOPEPTIDASE"/>
    <property type="match status" value="1"/>
</dbReference>
<organism evidence="11 12">
    <name type="scientific">Pelagibaculum spongiae</name>
    <dbReference type="NCBI Taxonomy" id="2080658"/>
    <lineage>
        <taxon>Bacteria</taxon>
        <taxon>Pseudomonadati</taxon>
        <taxon>Pseudomonadota</taxon>
        <taxon>Gammaproteobacteria</taxon>
        <taxon>Oceanospirillales</taxon>
        <taxon>Pelagibaculum</taxon>
    </lineage>
</organism>
<dbReference type="PRINTS" id="PR00932">
    <property type="entry name" value="AMINO1PTASE"/>
</dbReference>
<evidence type="ECO:0000256" key="4">
    <source>
        <dbReference type="ARBA" id="ARBA00022670"/>
    </source>
</evidence>
<evidence type="ECO:0000256" key="8">
    <source>
        <dbReference type="ARBA" id="ARBA00023049"/>
    </source>
</evidence>
<keyword evidence="7 9" id="KW-0862">Zinc</keyword>
<dbReference type="Gene3D" id="2.30.250.10">
    <property type="entry name" value="Aminopeptidase i, Domain 2"/>
    <property type="match status" value="1"/>
</dbReference>
<comment type="similarity">
    <text evidence="2 9">Belongs to the peptidase M18 family.</text>
</comment>
<dbReference type="EMBL" id="QDDL01000001">
    <property type="protein sequence ID" value="PVZ72434.1"/>
    <property type="molecule type" value="Genomic_DNA"/>
</dbReference>
<name>A0A2V1GZG0_9GAMM</name>
<evidence type="ECO:0000256" key="1">
    <source>
        <dbReference type="ARBA" id="ARBA00001947"/>
    </source>
</evidence>
<evidence type="ECO:0000256" key="10">
    <source>
        <dbReference type="RuleBase" id="RU004387"/>
    </source>
</evidence>
<dbReference type="CDD" id="cd05658">
    <property type="entry name" value="M18_DAP"/>
    <property type="match status" value="1"/>
</dbReference>
<keyword evidence="5 9" id="KW-0479">Metal-binding</keyword>
<evidence type="ECO:0000256" key="3">
    <source>
        <dbReference type="ARBA" id="ARBA00022438"/>
    </source>
</evidence>
<dbReference type="GO" id="GO:0006508">
    <property type="term" value="P:proteolysis"/>
    <property type="evidence" value="ECO:0007669"/>
    <property type="project" value="UniProtKB-KW"/>
</dbReference>
<dbReference type="GO" id="GO:0008237">
    <property type="term" value="F:metallopeptidase activity"/>
    <property type="evidence" value="ECO:0007669"/>
    <property type="project" value="UniProtKB-KW"/>
</dbReference>
<keyword evidence="3 9" id="KW-0031">Aminopeptidase</keyword>
<dbReference type="FunFam" id="2.30.250.10:FF:000003">
    <property type="entry name" value="Probable M18 family aminopeptidase 2"/>
    <property type="match status" value="1"/>
</dbReference>
<dbReference type="SUPFAM" id="SSF53187">
    <property type="entry name" value="Zn-dependent exopeptidases"/>
    <property type="match status" value="1"/>
</dbReference>
<keyword evidence="12" id="KW-1185">Reference proteome</keyword>
<evidence type="ECO:0000313" key="12">
    <source>
        <dbReference type="Proteomes" id="UP000244906"/>
    </source>
</evidence>
<dbReference type="Gene3D" id="3.40.630.10">
    <property type="entry name" value="Zn peptidases"/>
    <property type="match status" value="1"/>
</dbReference>
<dbReference type="InterPro" id="IPR023358">
    <property type="entry name" value="Peptidase_M18_dom2"/>
</dbReference>
<dbReference type="OrthoDB" id="5288740at2"/>
<keyword evidence="4 9" id="KW-0645">Protease</keyword>
<evidence type="ECO:0000256" key="7">
    <source>
        <dbReference type="ARBA" id="ARBA00022833"/>
    </source>
</evidence>
<dbReference type="SUPFAM" id="SSF101821">
    <property type="entry name" value="Aminopeptidase/glucanase lid domain"/>
    <property type="match status" value="1"/>
</dbReference>
<proteinExistence type="inferred from homology"/>